<gene>
    <name evidence="3" type="ORF">MN202_05690</name>
</gene>
<protein>
    <submittedName>
        <fullName evidence="3">Metallophosphoesterase</fullName>
    </submittedName>
</protein>
<name>A0ABU8C4C1_9GAMM</name>
<dbReference type="InterPro" id="IPR029052">
    <property type="entry name" value="Metallo-depent_PP-like"/>
</dbReference>
<evidence type="ECO:0000313" key="4">
    <source>
        <dbReference type="Proteomes" id="UP001375382"/>
    </source>
</evidence>
<feature type="signal peptide" evidence="1">
    <location>
        <begin position="1"/>
        <end position="18"/>
    </location>
</feature>
<evidence type="ECO:0000313" key="3">
    <source>
        <dbReference type="EMBL" id="MEH8016712.1"/>
    </source>
</evidence>
<dbReference type="Proteomes" id="UP001375382">
    <property type="component" value="Unassembled WGS sequence"/>
</dbReference>
<feature type="chain" id="PRO_5046945679" evidence="1">
    <location>
        <begin position="19"/>
        <end position="300"/>
    </location>
</feature>
<sequence length="300" mass="32700">MKLIIPVSLTLLLSIALAACSPAEPAKTAQSKTSPDKVVLRFAVLGDAEPKPEPQFPHLAAAVADVNRLATQTKLDFVVGVGDIAHKGALVQYDNVTPVLQQLTLPFYPIMGNEEHGSTVERFMQYANSWNAGKIMLDAPSYVLEFDTVALVFASPDHGRDFNDSGIAWMLSQLTQLAPKPVLLIVHGAQTGVYPENADKGISHPGFADVIAQPNLAAVISGDLHMDMDRVVHSKQLGKVHYLHIPALERTKIPDETQHTAMFRLFSLSNDGIMQVDTYQTGIATPLQRHSYQFSLNADN</sequence>
<evidence type="ECO:0000259" key="2">
    <source>
        <dbReference type="Pfam" id="PF00149"/>
    </source>
</evidence>
<keyword evidence="1" id="KW-0732">Signal</keyword>
<proteinExistence type="predicted"/>
<keyword evidence="4" id="KW-1185">Reference proteome</keyword>
<reference evidence="3 4" key="1">
    <citation type="journal article" date="2023" name="Ecotoxicol. Environ. Saf.">
        <title>Mercury remediation potential of mercury-resistant strain Rheinheimera metallidurans sp. nov. isolated from a municipal waste dumping site.</title>
        <authorList>
            <person name="Yadav V."/>
            <person name="Manjhi A."/>
            <person name="Vadakedath N."/>
        </authorList>
    </citation>
    <scope>NUCLEOTIDE SEQUENCE [LARGE SCALE GENOMIC DNA]</scope>
    <source>
        <strain evidence="3 4">E-49</strain>
    </source>
</reference>
<organism evidence="3 4">
    <name type="scientific">Rheinheimera muenzenbergensis</name>
    <dbReference type="NCBI Taxonomy" id="1193628"/>
    <lineage>
        <taxon>Bacteria</taxon>
        <taxon>Pseudomonadati</taxon>
        <taxon>Pseudomonadota</taxon>
        <taxon>Gammaproteobacteria</taxon>
        <taxon>Chromatiales</taxon>
        <taxon>Chromatiaceae</taxon>
        <taxon>Rheinheimera</taxon>
    </lineage>
</organism>
<dbReference type="SUPFAM" id="SSF56300">
    <property type="entry name" value="Metallo-dependent phosphatases"/>
    <property type="match status" value="1"/>
</dbReference>
<dbReference type="EMBL" id="JALAAR010000004">
    <property type="protein sequence ID" value="MEH8016712.1"/>
    <property type="molecule type" value="Genomic_DNA"/>
</dbReference>
<dbReference type="InterPro" id="IPR004843">
    <property type="entry name" value="Calcineurin-like_PHP"/>
</dbReference>
<dbReference type="Gene3D" id="3.60.21.10">
    <property type="match status" value="1"/>
</dbReference>
<dbReference type="PROSITE" id="PS51257">
    <property type="entry name" value="PROKAR_LIPOPROTEIN"/>
    <property type="match status" value="1"/>
</dbReference>
<feature type="domain" description="Calcineurin-like phosphoesterase" evidence="2">
    <location>
        <begin position="40"/>
        <end position="226"/>
    </location>
</feature>
<accession>A0ABU8C4C1</accession>
<evidence type="ECO:0000256" key="1">
    <source>
        <dbReference type="SAM" id="SignalP"/>
    </source>
</evidence>
<dbReference type="Pfam" id="PF00149">
    <property type="entry name" value="Metallophos"/>
    <property type="match status" value="1"/>
</dbReference>
<comment type="caution">
    <text evidence="3">The sequence shown here is derived from an EMBL/GenBank/DDBJ whole genome shotgun (WGS) entry which is preliminary data.</text>
</comment>
<dbReference type="RefSeq" id="WP_335735130.1">
    <property type="nucleotide sequence ID" value="NZ_JALAAR010000004.1"/>
</dbReference>